<gene>
    <name evidence="2" type="ORF">OESDEN_07275</name>
</gene>
<sequence length="161" mass="17527">MGSYTGTIQSGAEVSGLDRKEQAVNSDVAHEWNARDSKAKDTHTLECNICDLRSSTEGIGNEADVTLLHGKEEAVEAPTVSKGATHQEKAKETQKLKCNICEIHRRETSPNIPTNPEAVVNSSASCYINDRDVFLPDTKCPSEMNWIHQLETLSESAVASA</sequence>
<name>A0A0B1TAI3_OESDE</name>
<evidence type="ECO:0000313" key="3">
    <source>
        <dbReference type="Proteomes" id="UP000053660"/>
    </source>
</evidence>
<dbReference type="Proteomes" id="UP000053660">
    <property type="component" value="Unassembled WGS sequence"/>
</dbReference>
<accession>A0A0B1TAI3</accession>
<dbReference type="EMBL" id="KN551103">
    <property type="protein sequence ID" value="KHJ92827.1"/>
    <property type="molecule type" value="Genomic_DNA"/>
</dbReference>
<evidence type="ECO:0000256" key="1">
    <source>
        <dbReference type="SAM" id="MobiDB-lite"/>
    </source>
</evidence>
<reference evidence="2 3" key="1">
    <citation type="submission" date="2014-03" db="EMBL/GenBank/DDBJ databases">
        <title>Draft genome of the hookworm Oesophagostomum dentatum.</title>
        <authorList>
            <person name="Mitreva M."/>
        </authorList>
    </citation>
    <scope>NUCLEOTIDE SEQUENCE [LARGE SCALE GENOMIC DNA]</scope>
    <source>
        <strain evidence="2 3">OD-Hann</strain>
    </source>
</reference>
<organism evidence="2 3">
    <name type="scientific">Oesophagostomum dentatum</name>
    <name type="common">Nodular worm</name>
    <dbReference type="NCBI Taxonomy" id="61180"/>
    <lineage>
        <taxon>Eukaryota</taxon>
        <taxon>Metazoa</taxon>
        <taxon>Ecdysozoa</taxon>
        <taxon>Nematoda</taxon>
        <taxon>Chromadorea</taxon>
        <taxon>Rhabditida</taxon>
        <taxon>Rhabditina</taxon>
        <taxon>Rhabditomorpha</taxon>
        <taxon>Strongyloidea</taxon>
        <taxon>Strongylidae</taxon>
        <taxon>Oesophagostomum</taxon>
    </lineage>
</organism>
<evidence type="ECO:0000313" key="2">
    <source>
        <dbReference type="EMBL" id="KHJ92827.1"/>
    </source>
</evidence>
<keyword evidence="3" id="KW-1185">Reference proteome</keyword>
<feature type="compositionally biased region" description="Polar residues" evidence="1">
    <location>
        <begin position="1"/>
        <end position="12"/>
    </location>
</feature>
<dbReference type="AlphaFoldDB" id="A0A0B1TAI3"/>
<protein>
    <submittedName>
        <fullName evidence="2">Uncharacterized protein</fullName>
    </submittedName>
</protein>
<proteinExistence type="predicted"/>
<feature type="region of interest" description="Disordered" evidence="1">
    <location>
        <begin position="1"/>
        <end position="22"/>
    </location>
</feature>